<protein>
    <submittedName>
        <fullName evidence="1">Uncharacterized protein</fullName>
    </submittedName>
</protein>
<reference evidence="2" key="2">
    <citation type="submission" date="2015-01" db="EMBL/GenBank/DDBJ databases">
        <title>Evolutionary Origins and Diversification of the Mycorrhizal Mutualists.</title>
        <authorList>
            <consortium name="DOE Joint Genome Institute"/>
            <consortium name="Mycorrhizal Genomics Consortium"/>
            <person name="Kohler A."/>
            <person name="Kuo A."/>
            <person name="Nagy L.G."/>
            <person name="Floudas D."/>
            <person name="Copeland A."/>
            <person name="Barry K.W."/>
            <person name="Cichocki N."/>
            <person name="Veneault-Fourrey C."/>
            <person name="LaButti K."/>
            <person name="Lindquist E.A."/>
            <person name="Lipzen A."/>
            <person name="Lundell T."/>
            <person name="Morin E."/>
            <person name="Murat C."/>
            <person name="Riley R."/>
            <person name="Ohm R."/>
            <person name="Sun H."/>
            <person name="Tunlid A."/>
            <person name="Henrissat B."/>
            <person name="Grigoriev I.V."/>
            <person name="Hibbett D.S."/>
            <person name="Martin F."/>
        </authorList>
    </citation>
    <scope>NUCLEOTIDE SEQUENCE [LARGE SCALE GENOMIC DNA]</scope>
    <source>
        <strain evidence="2">Marx 270</strain>
    </source>
</reference>
<dbReference type="HOGENOM" id="CLU_2776989_0_0_1"/>
<sequence length="69" mass="7803">MWTIFLRDLQARHTTKHLRKPDRLVDFTFSRVLLSPCSPKFGSSAFASAGMATVKSDREACRCPQTDTN</sequence>
<dbReference type="InParanoid" id="A0A0C3NN44"/>
<keyword evidence="2" id="KW-1185">Reference proteome</keyword>
<organism evidence="1 2">
    <name type="scientific">Pisolithus tinctorius Marx 270</name>
    <dbReference type="NCBI Taxonomy" id="870435"/>
    <lineage>
        <taxon>Eukaryota</taxon>
        <taxon>Fungi</taxon>
        <taxon>Dikarya</taxon>
        <taxon>Basidiomycota</taxon>
        <taxon>Agaricomycotina</taxon>
        <taxon>Agaricomycetes</taxon>
        <taxon>Agaricomycetidae</taxon>
        <taxon>Boletales</taxon>
        <taxon>Sclerodermatineae</taxon>
        <taxon>Pisolithaceae</taxon>
        <taxon>Pisolithus</taxon>
    </lineage>
</organism>
<dbReference type="EMBL" id="KN832035">
    <property type="protein sequence ID" value="KIN97050.1"/>
    <property type="molecule type" value="Genomic_DNA"/>
</dbReference>
<dbReference type="Proteomes" id="UP000054217">
    <property type="component" value="Unassembled WGS sequence"/>
</dbReference>
<accession>A0A0C3NN44</accession>
<gene>
    <name evidence="1" type="ORF">M404DRAFT_1006326</name>
</gene>
<dbReference type="AlphaFoldDB" id="A0A0C3NN44"/>
<evidence type="ECO:0000313" key="1">
    <source>
        <dbReference type="EMBL" id="KIN97050.1"/>
    </source>
</evidence>
<evidence type="ECO:0000313" key="2">
    <source>
        <dbReference type="Proteomes" id="UP000054217"/>
    </source>
</evidence>
<name>A0A0C3NN44_PISTI</name>
<proteinExistence type="predicted"/>
<reference evidence="1 2" key="1">
    <citation type="submission" date="2014-04" db="EMBL/GenBank/DDBJ databases">
        <authorList>
            <consortium name="DOE Joint Genome Institute"/>
            <person name="Kuo A."/>
            <person name="Kohler A."/>
            <person name="Costa M.D."/>
            <person name="Nagy L.G."/>
            <person name="Floudas D."/>
            <person name="Copeland A."/>
            <person name="Barry K.W."/>
            <person name="Cichocki N."/>
            <person name="Veneault-Fourrey C."/>
            <person name="LaButti K."/>
            <person name="Lindquist E.A."/>
            <person name="Lipzen A."/>
            <person name="Lundell T."/>
            <person name="Morin E."/>
            <person name="Murat C."/>
            <person name="Sun H."/>
            <person name="Tunlid A."/>
            <person name="Henrissat B."/>
            <person name="Grigoriev I.V."/>
            <person name="Hibbett D.S."/>
            <person name="Martin F."/>
            <person name="Nordberg H.P."/>
            <person name="Cantor M.N."/>
            <person name="Hua S.X."/>
        </authorList>
    </citation>
    <scope>NUCLEOTIDE SEQUENCE [LARGE SCALE GENOMIC DNA]</scope>
    <source>
        <strain evidence="1 2">Marx 270</strain>
    </source>
</reference>